<protein>
    <submittedName>
        <fullName evidence="2">Uncharacterized protein</fullName>
    </submittedName>
</protein>
<dbReference type="AlphaFoldDB" id="A0A7S4IJP6"/>
<evidence type="ECO:0000313" key="2">
    <source>
        <dbReference type="EMBL" id="CAE2231529.1"/>
    </source>
</evidence>
<sequence length="122" mass="13214">MMAARSPLFGILLVVLALPRVGAWGLSCFKCPTDDKYDPACLKSAIPPWPICLFHDVKFFVDTAMDGATRCCGEDTSECRCPKKETGAFKDHIGDWCKGVASCKSDLDTVTIPDEILAAALN</sequence>
<name>A0A7S4IJP6_9STRA</name>
<evidence type="ECO:0000256" key="1">
    <source>
        <dbReference type="SAM" id="SignalP"/>
    </source>
</evidence>
<dbReference type="EMBL" id="HBKQ01017944">
    <property type="protein sequence ID" value="CAE2231529.1"/>
    <property type="molecule type" value="Transcribed_RNA"/>
</dbReference>
<feature type="signal peptide" evidence="1">
    <location>
        <begin position="1"/>
        <end position="23"/>
    </location>
</feature>
<accession>A0A7S4IJP6</accession>
<proteinExistence type="predicted"/>
<gene>
    <name evidence="2" type="ORF">OAUR00152_LOCUS12133</name>
</gene>
<organism evidence="2">
    <name type="scientific">Odontella aurita</name>
    <dbReference type="NCBI Taxonomy" id="265563"/>
    <lineage>
        <taxon>Eukaryota</taxon>
        <taxon>Sar</taxon>
        <taxon>Stramenopiles</taxon>
        <taxon>Ochrophyta</taxon>
        <taxon>Bacillariophyta</taxon>
        <taxon>Mediophyceae</taxon>
        <taxon>Biddulphiophycidae</taxon>
        <taxon>Eupodiscales</taxon>
        <taxon>Odontellaceae</taxon>
        <taxon>Odontella</taxon>
    </lineage>
</organism>
<keyword evidence="1" id="KW-0732">Signal</keyword>
<reference evidence="2" key="1">
    <citation type="submission" date="2021-01" db="EMBL/GenBank/DDBJ databases">
        <authorList>
            <person name="Corre E."/>
            <person name="Pelletier E."/>
            <person name="Niang G."/>
            <person name="Scheremetjew M."/>
            <person name="Finn R."/>
            <person name="Kale V."/>
            <person name="Holt S."/>
            <person name="Cochrane G."/>
            <person name="Meng A."/>
            <person name="Brown T."/>
            <person name="Cohen L."/>
        </authorList>
    </citation>
    <scope>NUCLEOTIDE SEQUENCE</scope>
    <source>
        <strain evidence="2">Isolate 1302-5</strain>
    </source>
</reference>
<feature type="chain" id="PRO_5031421723" evidence="1">
    <location>
        <begin position="24"/>
        <end position="122"/>
    </location>
</feature>